<dbReference type="GO" id="GO:0006886">
    <property type="term" value="P:intracellular protein transport"/>
    <property type="evidence" value="ECO:0007669"/>
    <property type="project" value="InterPro"/>
</dbReference>
<dbReference type="GO" id="GO:0030130">
    <property type="term" value="C:clathrin coat of trans-Golgi network vesicle"/>
    <property type="evidence" value="ECO:0007669"/>
    <property type="project" value="InterPro"/>
</dbReference>
<dbReference type="Gene3D" id="2.130.10.110">
    <property type="entry name" value="Clathrin heavy-chain terminal domain"/>
    <property type="match status" value="1"/>
</dbReference>
<evidence type="ECO:0000313" key="2">
    <source>
        <dbReference type="EMBL" id="CAD7655558.1"/>
    </source>
</evidence>
<dbReference type="PANTHER" id="PTHR10292:SF1">
    <property type="entry name" value="CLATHRIN HEAVY CHAIN"/>
    <property type="match status" value="1"/>
</dbReference>
<keyword evidence="3" id="KW-1185">Reference proteome</keyword>
<dbReference type="AlphaFoldDB" id="A0A7R9QRW2"/>
<dbReference type="OrthoDB" id="2113814at2759"/>
<dbReference type="PANTHER" id="PTHR10292">
    <property type="entry name" value="CLATHRIN HEAVY CHAIN RELATED"/>
    <property type="match status" value="1"/>
</dbReference>
<dbReference type="Proteomes" id="UP000728032">
    <property type="component" value="Unassembled WGS sequence"/>
</dbReference>
<reference evidence="2" key="1">
    <citation type="submission" date="2020-11" db="EMBL/GenBank/DDBJ databases">
        <authorList>
            <person name="Tran Van P."/>
        </authorList>
    </citation>
    <scope>NUCLEOTIDE SEQUENCE</scope>
</reference>
<dbReference type="GO" id="GO:0030132">
    <property type="term" value="C:clathrin coat of coated pit"/>
    <property type="evidence" value="ECO:0007669"/>
    <property type="project" value="InterPro"/>
</dbReference>
<gene>
    <name evidence="2" type="ORF">ONB1V03_LOCUS12201</name>
</gene>
<dbReference type="GO" id="GO:0071439">
    <property type="term" value="C:clathrin complex"/>
    <property type="evidence" value="ECO:0007669"/>
    <property type="project" value="TreeGrafter"/>
</dbReference>
<proteinExistence type="predicted"/>
<sequence>MSLDEPIINVTQVLQLTNLDISDNDINWSKVKMNGFRWIAIRHSRQSTTGAVNNGHNELPAPSTGTVVGSLPSEAYYPHLFSPGYRNHSCDDLNQWLRDNREDSDDTNGDNERPGMSGTGMESVITVVNPFTRQLYNCQISCDTKCAQISADNDMIAISNDKFLAVYCVHTNQCLNTLPFPSRCRHWNWIRHNVIVVITEREVFHWNIDVPDLKFKPELKFKVDKRLQDYQITGYKCDKTCDQWFAITSLYLDDEGEVNGCVQIHSTRNQLSQCIDAQAFTLCEYKFIANQMPTQVLLAAKRHQTNALKIYIIELGPIQECNNSLISRTEVIPQLDTNDANGLTPDFPVAIECNTDLGLIYVFSKYGALYVCDIETGALITSALISSSVIFSTCFDSETQTVMAIDRTGQLLTIELYLSAFVRHLNAISKPEIAQRIQSVVDNSDDDDDGYDEVTRL</sequence>
<dbReference type="GO" id="GO:0005198">
    <property type="term" value="F:structural molecule activity"/>
    <property type="evidence" value="ECO:0007669"/>
    <property type="project" value="InterPro"/>
</dbReference>
<feature type="region of interest" description="Disordered" evidence="1">
    <location>
        <begin position="98"/>
        <end position="120"/>
    </location>
</feature>
<evidence type="ECO:0000313" key="3">
    <source>
        <dbReference type="Proteomes" id="UP000728032"/>
    </source>
</evidence>
<dbReference type="SUPFAM" id="SSF50989">
    <property type="entry name" value="Clathrin heavy-chain terminal domain"/>
    <property type="match status" value="1"/>
</dbReference>
<dbReference type="InterPro" id="IPR016025">
    <property type="entry name" value="Clathrin_H-chain_N"/>
</dbReference>
<evidence type="ECO:0008006" key="4">
    <source>
        <dbReference type="Google" id="ProtNLM"/>
    </source>
</evidence>
<evidence type="ECO:0000256" key="1">
    <source>
        <dbReference type="SAM" id="MobiDB-lite"/>
    </source>
</evidence>
<dbReference type="EMBL" id="OC924513">
    <property type="protein sequence ID" value="CAD7655558.1"/>
    <property type="molecule type" value="Genomic_DNA"/>
</dbReference>
<organism evidence="2">
    <name type="scientific">Oppiella nova</name>
    <dbReference type="NCBI Taxonomy" id="334625"/>
    <lineage>
        <taxon>Eukaryota</taxon>
        <taxon>Metazoa</taxon>
        <taxon>Ecdysozoa</taxon>
        <taxon>Arthropoda</taxon>
        <taxon>Chelicerata</taxon>
        <taxon>Arachnida</taxon>
        <taxon>Acari</taxon>
        <taxon>Acariformes</taxon>
        <taxon>Sarcoptiformes</taxon>
        <taxon>Oribatida</taxon>
        <taxon>Brachypylina</taxon>
        <taxon>Oppioidea</taxon>
        <taxon>Oppiidae</taxon>
        <taxon>Oppiella</taxon>
    </lineage>
</organism>
<dbReference type="EMBL" id="CAJPVJ010009688">
    <property type="protein sequence ID" value="CAG2172745.1"/>
    <property type="molecule type" value="Genomic_DNA"/>
</dbReference>
<accession>A0A7R9QRW2</accession>
<name>A0A7R9QRW2_9ACAR</name>
<dbReference type="GO" id="GO:0006898">
    <property type="term" value="P:receptor-mediated endocytosis"/>
    <property type="evidence" value="ECO:0007669"/>
    <property type="project" value="TreeGrafter"/>
</dbReference>
<dbReference type="GO" id="GO:0032051">
    <property type="term" value="F:clathrin light chain binding"/>
    <property type="evidence" value="ECO:0007669"/>
    <property type="project" value="TreeGrafter"/>
</dbReference>
<protein>
    <recommendedName>
        <fullName evidence="4">Clathrin heavy chain</fullName>
    </recommendedName>
</protein>